<sequence>MTKSLANRHAFITGAGSGIGAAAAVALAAAGATVSLAGRRLEPLQATAATLGDRAGAIVTLDVTDEAAIAAAAEQAEAAHGPVDILVANAGAAASGPFDKTERATWDAMLAVNLTGVWLTTRAFLPGMVKRRSGRVIAIASTAGLVGYPYVAAYVAAKHGVVGLVRALALEVARKGVTVNAVCPGFTETDLVAQSVATIVAKTGRSADEARAELAKSNPMGRLVTPEEVADAILWLAGQGAASINGQAIAVAGGEVMTG</sequence>
<accession>A0A0P6VW80</accession>
<dbReference type="InterPro" id="IPR002347">
    <property type="entry name" value="SDR_fam"/>
</dbReference>
<dbReference type="GO" id="GO:0032787">
    <property type="term" value="P:monocarboxylic acid metabolic process"/>
    <property type="evidence" value="ECO:0007669"/>
    <property type="project" value="UniProtKB-ARBA"/>
</dbReference>
<evidence type="ECO:0000256" key="2">
    <source>
        <dbReference type="RuleBase" id="RU000363"/>
    </source>
</evidence>
<dbReference type="STRING" id="665126.ABB55_01975"/>
<dbReference type="RefSeq" id="WP_054357299.1">
    <property type="nucleotide sequence ID" value="NZ_LJYW01000001.1"/>
</dbReference>
<evidence type="ECO:0000313" key="3">
    <source>
        <dbReference type="EMBL" id="KPL51136.1"/>
    </source>
</evidence>
<dbReference type="FunFam" id="3.40.50.720:FF:000084">
    <property type="entry name" value="Short-chain dehydrogenase reductase"/>
    <property type="match status" value="1"/>
</dbReference>
<dbReference type="SUPFAM" id="SSF51735">
    <property type="entry name" value="NAD(P)-binding Rossmann-fold domains"/>
    <property type="match status" value="1"/>
</dbReference>
<evidence type="ECO:0000256" key="1">
    <source>
        <dbReference type="ARBA" id="ARBA00006484"/>
    </source>
</evidence>
<dbReference type="CDD" id="cd05233">
    <property type="entry name" value="SDR_c"/>
    <property type="match status" value="1"/>
</dbReference>
<dbReference type="PRINTS" id="PR00081">
    <property type="entry name" value="GDHRDH"/>
</dbReference>
<dbReference type="PRINTS" id="PR00080">
    <property type="entry name" value="SDRFAMILY"/>
</dbReference>
<reference evidence="3 4" key="2">
    <citation type="submission" date="2015-10" db="EMBL/GenBank/DDBJ databases">
        <title>Draft Genome Sequence of Prosthecomicrobium hirschii ATCC 27832.</title>
        <authorList>
            <person name="Daniel J."/>
            <person name="Givan S.A."/>
            <person name="Brun Y.V."/>
            <person name="Brown P.J."/>
        </authorList>
    </citation>
    <scope>NUCLEOTIDE SEQUENCE [LARGE SCALE GENOMIC DNA]</scope>
    <source>
        <strain evidence="3 4">16</strain>
    </source>
</reference>
<comment type="similarity">
    <text evidence="1 2">Belongs to the short-chain dehydrogenases/reductases (SDR) family.</text>
</comment>
<dbReference type="Gene3D" id="3.40.50.720">
    <property type="entry name" value="NAD(P)-binding Rossmann-like Domain"/>
    <property type="match status" value="1"/>
</dbReference>
<dbReference type="PANTHER" id="PTHR42879:SF2">
    <property type="entry name" value="3-OXOACYL-[ACYL-CARRIER-PROTEIN] REDUCTASE FABG"/>
    <property type="match status" value="1"/>
</dbReference>
<protein>
    <submittedName>
        <fullName evidence="3">3-hydroxyacyl-CoA dehydrogenase</fullName>
    </submittedName>
</protein>
<dbReference type="Pfam" id="PF00106">
    <property type="entry name" value="adh_short"/>
    <property type="match status" value="1"/>
</dbReference>
<dbReference type="AlphaFoldDB" id="A0A0P6VW80"/>
<dbReference type="InterPro" id="IPR020904">
    <property type="entry name" value="Sc_DH/Rdtase_CS"/>
</dbReference>
<organism evidence="3 4">
    <name type="scientific">Prosthecodimorpha hirschii</name>
    <dbReference type="NCBI Taxonomy" id="665126"/>
    <lineage>
        <taxon>Bacteria</taxon>
        <taxon>Pseudomonadati</taxon>
        <taxon>Pseudomonadota</taxon>
        <taxon>Alphaproteobacteria</taxon>
        <taxon>Hyphomicrobiales</taxon>
        <taxon>Ancalomicrobiaceae</taxon>
        <taxon>Prosthecodimorpha</taxon>
    </lineage>
</organism>
<name>A0A0P6VW80_9HYPH</name>
<evidence type="ECO:0000313" key="4">
    <source>
        <dbReference type="Proteomes" id="UP000048984"/>
    </source>
</evidence>
<comment type="caution">
    <text evidence="3">The sequence shown here is derived from an EMBL/GenBank/DDBJ whole genome shotgun (WGS) entry which is preliminary data.</text>
</comment>
<dbReference type="Proteomes" id="UP000048984">
    <property type="component" value="Unassembled WGS sequence"/>
</dbReference>
<dbReference type="PANTHER" id="PTHR42879">
    <property type="entry name" value="3-OXOACYL-(ACYL-CARRIER-PROTEIN) REDUCTASE"/>
    <property type="match status" value="1"/>
</dbReference>
<dbReference type="InterPro" id="IPR050259">
    <property type="entry name" value="SDR"/>
</dbReference>
<dbReference type="PROSITE" id="PS00061">
    <property type="entry name" value="ADH_SHORT"/>
    <property type="match status" value="1"/>
</dbReference>
<dbReference type="InterPro" id="IPR036291">
    <property type="entry name" value="NAD(P)-bd_dom_sf"/>
</dbReference>
<reference evidence="3 4" key="1">
    <citation type="submission" date="2015-09" db="EMBL/GenBank/DDBJ databases">
        <authorList>
            <person name="Jackson K.R."/>
            <person name="Lunt B.L."/>
            <person name="Fisher J.N.B."/>
            <person name="Gardner A.V."/>
            <person name="Bailey M.E."/>
            <person name="Deus L.M."/>
            <person name="Earl A.S."/>
            <person name="Gibby P.D."/>
            <person name="Hartmann K.A."/>
            <person name="Liu J.E."/>
            <person name="Manci A.M."/>
            <person name="Nielsen D.A."/>
            <person name="Solomon M.B."/>
            <person name="Breakwell D.P."/>
            <person name="Burnett S.H."/>
            <person name="Grose J.H."/>
        </authorList>
    </citation>
    <scope>NUCLEOTIDE SEQUENCE [LARGE SCALE GENOMIC DNA]</scope>
    <source>
        <strain evidence="3 4">16</strain>
    </source>
</reference>
<proteinExistence type="inferred from homology"/>
<dbReference type="EMBL" id="LJYW01000001">
    <property type="protein sequence ID" value="KPL51136.1"/>
    <property type="molecule type" value="Genomic_DNA"/>
</dbReference>
<gene>
    <name evidence="3" type="ORF">ABB55_01975</name>
</gene>
<keyword evidence="4" id="KW-1185">Reference proteome</keyword>